<evidence type="ECO:0000313" key="1">
    <source>
        <dbReference type="EMBL" id="CAG8782507.1"/>
    </source>
</evidence>
<dbReference type="Proteomes" id="UP000789405">
    <property type="component" value="Unassembled WGS sequence"/>
</dbReference>
<dbReference type="OrthoDB" id="2378163at2759"/>
<evidence type="ECO:0000313" key="2">
    <source>
        <dbReference type="Proteomes" id="UP000789405"/>
    </source>
</evidence>
<accession>A0A9N9JID9</accession>
<dbReference type="AlphaFoldDB" id="A0A9N9JID9"/>
<name>A0A9N9JID9_9GLOM</name>
<comment type="caution">
    <text evidence="1">The sequence shown here is derived from an EMBL/GenBank/DDBJ whole genome shotgun (WGS) entry which is preliminary data.</text>
</comment>
<dbReference type="EMBL" id="CAJVPY010022342">
    <property type="protein sequence ID" value="CAG8782507.1"/>
    <property type="molecule type" value="Genomic_DNA"/>
</dbReference>
<reference evidence="1" key="1">
    <citation type="submission" date="2021-06" db="EMBL/GenBank/DDBJ databases">
        <authorList>
            <person name="Kallberg Y."/>
            <person name="Tangrot J."/>
            <person name="Rosling A."/>
        </authorList>
    </citation>
    <scope>NUCLEOTIDE SEQUENCE</scope>
    <source>
        <strain evidence="1">MA453B</strain>
    </source>
</reference>
<gene>
    <name evidence="1" type="ORF">DERYTH_LOCUS19822</name>
</gene>
<organism evidence="1 2">
    <name type="scientific">Dentiscutata erythropus</name>
    <dbReference type="NCBI Taxonomy" id="1348616"/>
    <lineage>
        <taxon>Eukaryota</taxon>
        <taxon>Fungi</taxon>
        <taxon>Fungi incertae sedis</taxon>
        <taxon>Mucoromycota</taxon>
        <taxon>Glomeromycotina</taxon>
        <taxon>Glomeromycetes</taxon>
        <taxon>Diversisporales</taxon>
        <taxon>Gigasporaceae</taxon>
        <taxon>Dentiscutata</taxon>
    </lineage>
</organism>
<feature type="non-terminal residue" evidence="1">
    <location>
        <position position="1"/>
    </location>
</feature>
<proteinExistence type="predicted"/>
<protein>
    <submittedName>
        <fullName evidence="1">9186_t:CDS:1</fullName>
    </submittedName>
</protein>
<keyword evidence="2" id="KW-1185">Reference proteome</keyword>
<sequence>MDRQKAEEHWIGDSSFSKFLSPLDLIELSLVCKSFWSCLSSRTSSTTQMIWRLSREQFLCHPKLPPPADMCEQDYISLVLYNKCHFCKNVYSLTVWVFCRRFCKLCLKERTICYNNFNEAWKKIPLKAIRGLRYIKMYSEIPYTEKYELHRYYLIEDIKTLYDEFIVLALQNKDNDFIASWELDKHMKGNIYMKEISKYSKEQLSVQSTIFRNNMIKLGKILDSLMEEGSIDDNRPKYELDVLYDCLDAKNAFSTTDQLLLNEKEFKIMRESLVAMYPEIKKRHNKKKRKHVL</sequence>